<keyword evidence="9" id="KW-0368">Histidine biosynthesis</keyword>
<gene>
    <name evidence="12" type="primary">hisN</name>
    <name evidence="12" type="ORF">HED55_15595</name>
</gene>
<evidence type="ECO:0000256" key="6">
    <source>
        <dbReference type="ARBA" id="ARBA00022723"/>
    </source>
</evidence>
<comment type="similarity">
    <text evidence="3">Belongs to the inositol monophosphatase superfamily.</text>
</comment>
<dbReference type="SUPFAM" id="SSF56655">
    <property type="entry name" value="Carbohydrate phosphatase"/>
    <property type="match status" value="1"/>
</dbReference>
<dbReference type="PRINTS" id="PR00377">
    <property type="entry name" value="IMPHPHTASES"/>
</dbReference>
<dbReference type="InterPro" id="IPR011809">
    <property type="entry name" value="His_9_proposed"/>
</dbReference>
<evidence type="ECO:0000256" key="11">
    <source>
        <dbReference type="NCBIfam" id="TIGR02067"/>
    </source>
</evidence>
<comment type="caution">
    <text evidence="12">The sequence shown here is derived from an EMBL/GenBank/DDBJ whole genome shotgun (WGS) entry which is preliminary data.</text>
</comment>
<dbReference type="Gene3D" id="3.30.540.10">
    <property type="entry name" value="Fructose-1,6-Bisphosphatase, subunit A, domain 1"/>
    <property type="match status" value="1"/>
</dbReference>
<keyword evidence="8" id="KW-0460">Magnesium</keyword>
<dbReference type="PROSITE" id="PS00629">
    <property type="entry name" value="IMP_1"/>
    <property type="match status" value="1"/>
</dbReference>
<organism evidence="12 13">
    <name type="scientific">Brucella haematophila</name>
    <dbReference type="NCBI Taxonomy" id="419474"/>
    <lineage>
        <taxon>Bacteria</taxon>
        <taxon>Pseudomonadati</taxon>
        <taxon>Pseudomonadota</taxon>
        <taxon>Alphaproteobacteria</taxon>
        <taxon>Hyphomicrobiales</taxon>
        <taxon>Brucellaceae</taxon>
        <taxon>Brucella/Ochrobactrum group</taxon>
        <taxon>Brucella</taxon>
    </lineage>
</organism>
<sequence>MSWKQENGVAHRQGIFSEVAAAAAAETLSRFRQLNEVDNKYSVGFDPVTEADRAAERAIRAVIGHRYPEHGILGEEYGPENTDRSHVWVIDPIDGTRAFISGLPVWGTLVGLTVDGDARAGMMSQPFTGELFYSDGEGSYLLREGDGDEPRRLSVRKGATLADATLFTTTPAMFKGDNRKGFDRLESAVRLSRYGVDCYAFAMLAGGYVDIVVEAGLQPYDIVALIPIIEQAGGVVTRRDGGPAEEAGDIVAAATPELHKAALDLLNG</sequence>
<evidence type="ECO:0000256" key="2">
    <source>
        <dbReference type="ARBA" id="ARBA00004970"/>
    </source>
</evidence>
<dbReference type="PANTHER" id="PTHR20854">
    <property type="entry name" value="INOSITOL MONOPHOSPHATASE"/>
    <property type="match status" value="1"/>
</dbReference>
<evidence type="ECO:0000313" key="12">
    <source>
        <dbReference type="EMBL" id="NKC04152.1"/>
    </source>
</evidence>
<comment type="catalytic activity">
    <reaction evidence="10">
        <text>L-histidinol phosphate + H2O = L-histidinol + phosphate</text>
        <dbReference type="Rhea" id="RHEA:14465"/>
        <dbReference type="ChEBI" id="CHEBI:15377"/>
        <dbReference type="ChEBI" id="CHEBI:43474"/>
        <dbReference type="ChEBI" id="CHEBI:57699"/>
        <dbReference type="ChEBI" id="CHEBI:57980"/>
        <dbReference type="EC" id="3.1.3.15"/>
    </reaction>
</comment>
<evidence type="ECO:0000256" key="7">
    <source>
        <dbReference type="ARBA" id="ARBA00022801"/>
    </source>
</evidence>
<keyword evidence="5" id="KW-0028">Amino-acid biosynthesis</keyword>
<comment type="cofactor">
    <cofactor evidence="1">
        <name>Mg(2+)</name>
        <dbReference type="ChEBI" id="CHEBI:18420"/>
    </cofactor>
</comment>
<keyword evidence="7 12" id="KW-0378">Hydrolase</keyword>
<evidence type="ECO:0000313" key="13">
    <source>
        <dbReference type="Proteomes" id="UP000704467"/>
    </source>
</evidence>
<evidence type="ECO:0000256" key="4">
    <source>
        <dbReference type="ARBA" id="ARBA00013085"/>
    </source>
</evidence>
<evidence type="ECO:0000256" key="5">
    <source>
        <dbReference type="ARBA" id="ARBA00022605"/>
    </source>
</evidence>
<reference evidence="12 13" key="1">
    <citation type="submission" date="2020-03" db="EMBL/GenBank/DDBJ databases">
        <title>Whole genome sequencing of clinical and environmental type strains of Ochrobactrum.</title>
        <authorList>
            <person name="Dharne M."/>
        </authorList>
    </citation>
    <scope>NUCLEOTIDE SEQUENCE [LARGE SCALE GENOMIC DNA]</scope>
    <source>
        <strain evidence="12 13">CIP 109452</strain>
    </source>
</reference>
<dbReference type="EC" id="3.1.3.15" evidence="4 11"/>
<dbReference type="GO" id="GO:0004401">
    <property type="term" value="F:histidinol-phosphatase activity"/>
    <property type="evidence" value="ECO:0007669"/>
    <property type="project" value="UniProtKB-EC"/>
</dbReference>
<dbReference type="Pfam" id="PF00459">
    <property type="entry name" value="Inositol_P"/>
    <property type="match status" value="1"/>
</dbReference>
<evidence type="ECO:0000256" key="9">
    <source>
        <dbReference type="ARBA" id="ARBA00023102"/>
    </source>
</evidence>
<evidence type="ECO:0000256" key="3">
    <source>
        <dbReference type="ARBA" id="ARBA00009759"/>
    </source>
</evidence>
<accession>A0ABX1DMF9</accession>
<dbReference type="Proteomes" id="UP000704467">
    <property type="component" value="Unassembled WGS sequence"/>
</dbReference>
<protein>
    <recommendedName>
        <fullName evidence="4 11">Histidinol-phosphatase</fullName>
        <ecNumber evidence="4 11">3.1.3.15</ecNumber>
    </recommendedName>
</protein>
<dbReference type="EMBL" id="JAAVLN010000002">
    <property type="protein sequence ID" value="NKC04152.1"/>
    <property type="molecule type" value="Genomic_DNA"/>
</dbReference>
<keyword evidence="6" id="KW-0479">Metal-binding</keyword>
<dbReference type="CDD" id="cd01641">
    <property type="entry name" value="Bacterial_IMPase_like_1"/>
    <property type="match status" value="1"/>
</dbReference>
<evidence type="ECO:0000256" key="1">
    <source>
        <dbReference type="ARBA" id="ARBA00001946"/>
    </source>
</evidence>
<keyword evidence="13" id="KW-1185">Reference proteome</keyword>
<evidence type="ECO:0000256" key="10">
    <source>
        <dbReference type="ARBA" id="ARBA00049158"/>
    </source>
</evidence>
<dbReference type="PANTHER" id="PTHR20854:SF4">
    <property type="entry name" value="INOSITOL-1-MONOPHOSPHATASE-RELATED"/>
    <property type="match status" value="1"/>
</dbReference>
<evidence type="ECO:0000256" key="8">
    <source>
        <dbReference type="ARBA" id="ARBA00022842"/>
    </source>
</evidence>
<name>A0ABX1DMF9_9HYPH</name>
<dbReference type="NCBIfam" id="TIGR02067">
    <property type="entry name" value="his_9_HisN"/>
    <property type="match status" value="1"/>
</dbReference>
<proteinExistence type="inferred from homology"/>
<dbReference type="InterPro" id="IPR020583">
    <property type="entry name" value="Inositol_monoP_metal-BS"/>
</dbReference>
<comment type="pathway">
    <text evidence="2">Amino-acid biosynthesis; L-histidine biosynthesis; L-histidine from 5-phospho-alpha-D-ribose 1-diphosphate: step 8/9.</text>
</comment>
<dbReference type="InterPro" id="IPR000760">
    <property type="entry name" value="Inositol_monophosphatase-like"/>
</dbReference>
<dbReference type="Gene3D" id="3.40.190.80">
    <property type="match status" value="1"/>
</dbReference>